<protein>
    <submittedName>
        <fullName evidence="2">Uncharacterized protein</fullName>
    </submittedName>
</protein>
<evidence type="ECO:0000313" key="2">
    <source>
        <dbReference type="WBParaSite" id="RSKR_0000747400.1"/>
    </source>
</evidence>
<organism evidence="1 2">
    <name type="scientific">Rhabditophanes sp. KR3021</name>
    <dbReference type="NCBI Taxonomy" id="114890"/>
    <lineage>
        <taxon>Eukaryota</taxon>
        <taxon>Metazoa</taxon>
        <taxon>Ecdysozoa</taxon>
        <taxon>Nematoda</taxon>
        <taxon>Chromadorea</taxon>
        <taxon>Rhabditida</taxon>
        <taxon>Tylenchina</taxon>
        <taxon>Panagrolaimomorpha</taxon>
        <taxon>Strongyloidoidea</taxon>
        <taxon>Alloionematidae</taxon>
        <taxon>Rhabditophanes</taxon>
    </lineage>
</organism>
<reference evidence="2" key="1">
    <citation type="submission" date="2016-11" db="UniProtKB">
        <authorList>
            <consortium name="WormBaseParasite"/>
        </authorList>
    </citation>
    <scope>IDENTIFICATION</scope>
    <source>
        <strain evidence="2">KR3021</strain>
    </source>
</reference>
<name>A0AC35U3K5_9BILA</name>
<sequence>MKIVFVLALSLFFFIQTVSSFDSLNLEELENNDDFEVVSNKARRNPSVRSFIRFKKRFNYDLMFRDFMKANNYQAKPNYQYGEKPVLENYQ</sequence>
<dbReference type="Proteomes" id="UP000095286">
    <property type="component" value="Unplaced"/>
</dbReference>
<dbReference type="WBParaSite" id="RSKR_0000747400.1">
    <property type="protein sequence ID" value="RSKR_0000747400.1"/>
    <property type="gene ID" value="RSKR_0000747400"/>
</dbReference>
<proteinExistence type="predicted"/>
<evidence type="ECO:0000313" key="1">
    <source>
        <dbReference type="Proteomes" id="UP000095286"/>
    </source>
</evidence>
<accession>A0AC35U3K5</accession>